<protein>
    <submittedName>
        <fullName evidence="2">Uncharacterized protein</fullName>
    </submittedName>
</protein>
<dbReference type="Proteomes" id="UP001050691">
    <property type="component" value="Unassembled WGS sequence"/>
</dbReference>
<organism evidence="2 3">
    <name type="scientific">Clathrus columnatus</name>
    <dbReference type="NCBI Taxonomy" id="1419009"/>
    <lineage>
        <taxon>Eukaryota</taxon>
        <taxon>Fungi</taxon>
        <taxon>Dikarya</taxon>
        <taxon>Basidiomycota</taxon>
        <taxon>Agaricomycotina</taxon>
        <taxon>Agaricomycetes</taxon>
        <taxon>Phallomycetidae</taxon>
        <taxon>Phallales</taxon>
        <taxon>Clathraceae</taxon>
        <taxon>Clathrus</taxon>
    </lineage>
</organism>
<keyword evidence="1" id="KW-0732">Signal</keyword>
<evidence type="ECO:0000313" key="3">
    <source>
        <dbReference type="Proteomes" id="UP001050691"/>
    </source>
</evidence>
<feature type="chain" id="PRO_5043797751" evidence="1">
    <location>
        <begin position="24"/>
        <end position="387"/>
    </location>
</feature>
<feature type="signal peptide" evidence="1">
    <location>
        <begin position="1"/>
        <end position="23"/>
    </location>
</feature>
<accession>A0AAV5A9D0</accession>
<comment type="caution">
    <text evidence="2">The sequence shown here is derived from an EMBL/GenBank/DDBJ whole genome shotgun (WGS) entry which is preliminary data.</text>
</comment>
<dbReference type="EMBL" id="BPWL01000005">
    <property type="protein sequence ID" value="GJJ10167.1"/>
    <property type="molecule type" value="Genomic_DNA"/>
</dbReference>
<gene>
    <name evidence="2" type="ORF">Clacol_004393</name>
</gene>
<reference evidence="2" key="1">
    <citation type="submission" date="2021-10" db="EMBL/GenBank/DDBJ databases">
        <title>De novo Genome Assembly of Clathrus columnatus (Basidiomycota, Fungi) Using Illumina and Nanopore Sequence Data.</title>
        <authorList>
            <person name="Ogiso-Tanaka E."/>
            <person name="Itagaki H."/>
            <person name="Hosoya T."/>
            <person name="Hosaka K."/>
        </authorList>
    </citation>
    <scope>NUCLEOTIDE SEQUENCE</scope>
    <source>
        <strain evidence="2">MO-923</strain>
    </source>
</reference>
<evidence type="ECO:0000313" key="2">
    <source>
        <dbReference type="EMBL" id="GJJ10167.1"/>
    </source>
</evidence>
<name>A0AAV5A9D0_9AGAM</name>
<keyword evidence="3" id="KW-1185">Reference proteome</keyword>
<proteinExistence type="predicted"/>
<sequence>MAGPRMSVSLLESFLMLFSEVKCLSHHYDAKRKIISPGTTPDIPLHWNAQSISHCILLDMLEENDMRDPNSHKMKLALHHLRDLRQDLEDICTAKKSMLQNVVSLHTFLLEGAESTFMSVTWEKLERAGVKKGYLGFNDDKLAEVDQLPIKALENAFEGVQSRIEEIFSHVCKYYPFGCRMVLDEMLFALADINSFESPETGKRSVAILGKTKLTDGKDKIKLVNPDSGYELGLSNEVDYLLVEYHDDAKTNFPSQSSLQNHAQTIMKHGSSCTLVVELRNEENDPTQDIPTAVGQAIALMQIQKLPEVRFCLSTGMVWIFFVLKKAENGTLECYQSGWYRMDRYPLHGQISRILLILREWGELKELSVDRKKSLRDEFHQTLERHT</sequence>
<evidence type="ECO:0000256" key="1">
    <source>
        <dbReference type="SAM" id="SignalP"/>
    </source>
</evidence>
<dbReference type="AlphaFoldDB" id="A0AAV5A9D0"/>